<comment type="caution">
    <text evidence="2">The sequence shown here is derived from an EMBL/GenBank/DDBJ whole genome shotgun (WGS) entry which is preliminary data.</text>
</comment>
<gene>
    <name evidence="2" type="ORF">QE417_004349</name>
</gene>
<dbReference type="Proteomes" id="UP001258315">
    <property type="component" value="Unassembled WGS sequence"/>
</dbReference>
<keyword evidence="3" id="KW-1185">Reference proteome</keyword>
<keyword evidence="1" id="KW-0812">Transmembrane</keyword>
<dbReference type="EMBL" id="JAVLVU010000001">
    <property type="protein sequence ID" value="MDT3405277.1"/>
    <property type="molecule type" value="Genomic_DNA"/>
</dbReference>
<keyword evidence="1" id="KW-0472">Membrane</keyword>
<evidence type="ECO:0000313" key="2">
    <source>
        <dbReference type="EMBL" id="MDT3405277.1"/>
    </source>
</evidence>
<evidence type="ECO:0000256" key="1">
    <source>
        <dbReference type="SAM" id="Phobius"/>
    </source>
</evidence>
<keyword evidence="1" id="KW-1133">Transmembrane helix</keyword>
<protein>
    <submittedName>
        <fullName evidence="2">Uncharacterized protein</fullName>
    </submittedName>
</protein>
<accession>A0ABU3H1Z0</accession>
<sequence length="217" mass="24615">MLFNSILLLNKTYFGCYMVMKIPNLYFHFITCFFILYTANTMAQTGTYRLNTPSGAWCNIAITQNKQIITGEVFAWWNDAGDRVGSFEGNGKVQGNKCVLINTDHADCKIQLNFNKTNLHAIFNDCMSTNLPEDFSGRYRKINNHIPGTYTVAVNKAHFYKTAKLGLSLKAYLLKGDKVNIDLENIADANRVFINYKNALGKISSGYISWADLKPYR</sequence>
<feature type="transmembrane region" description="Helical" evidence="1">
    <location>
        <begin position="25"/>
        <end position="43"/>
    </location>
</feature>
<evidence type="ECO:0000313" key="3">
    <source>
        <dbReference type="Proteomes" id="UP001258315"/>
    </source>
</evidence>
<proteinExistence type="predicted"/>
<name>A0ABU3H1Z0_9SPHI</name>
<organism evidence="2 3">
    <name type="scientific">Mucilaginibacter terrae</name>
    <dbReference type="NCBI Taxonomy" id="1955052"/>
    <lineage>
        <taxon>Bacteria</taxon>
        <taxon>Pseudomonadati</taxon>
        <taxon>Bacteroidota</taxon>
        <taxon>Sphingobacteriia</taxon>
        <taxon>Sphingobacteriales</taxon>
        <taxon>Sphingobacteriaceae</taxon>
        <taxon>Mucilaginibacter</taxon>
    </lineage>
</organism>
<reference evidence="3" key="1">
    <citation type="submission" date="2023-07" db="EMBL/GenBank/DDBJ databases">
        <title>Functional and genomic diversity of the sorghum phyllosphere microbiome.</title>
        <authorList>
            <person name="Shade A."/>
        </authorList>
    </citation>
    <scope>NUCLEOTIDE SEQUENCE [LARGE SCALE GENOMIC DNA]</scope>
    <source>
        <strain evidence="3">SORGH_AS_0422</strain>
    </source>
</reference>